<dbReference type="GO" id="GO:0005829">
    <property type="term" value="C:cytosol"/>
    <property type="evidence" value="ECO:0007669"/>
    <property type="project" value="TreeGrafter"/>
</dbReference>
<evidence type="ECO:0000259" key="13">
    <source>
        <dbReference type="Pfam" id="PF08544"/>
    </source>
</evidence>
<dbReference type="Pfam" id="PF00288">
    <property type="entry name" value="GHMP_kinases_N"/>
    <property type="match status" value="1"/>
</dbReference>
<organism evidence="14 15">
    <name type="scientific">Pyrobaculum islandicum (strain DSM 4184 / JCM 9189 / GEO3)</name>
    <dbReference type="NCBI Taxonomy" id="384616"/>
    <lineage>
        <taxon>Archaea</taxon>
        <taxon>Thermoproteota</taxon>
        <taxon>Thermoprotei</taxon>
        <taxon>Thermoproteales</taxon>
        <taxon>Thermoproteaceae</taxon>
        <taxon>Pyrobaculum</taxon>
    </lineage>
</organism>
<name>A1RRR3_PYRIL</name>
<dbReference type="RefSeq" id="WP_011762222.1">
    <property type="nucleotide sequence ID" value="NC_008701.1"/>
</dbReference>
<dbReference type="SUPFAM" id="SSF54211">
    <property type="entry name" value="Ribosomal protein S5 domain 2-like"/>
    <property type="match status" value="1"/>
</dbReference>
<reference evidence="14" key="1">
    <citation type="submission" date="2006-12" db="EMBL/GenBank/DDBJ databases">
        <title>Complete sequence of Pyrobaculum islandicum DSM 4184.</title>
        <authorList>
            <person name="Copeland A."/>
            <person name="Lucas S."/>
            <person name="Lapidus A."/>
            <person name="Barry K."/>
            <person name="Detter J.C."/>
            <person name="Glavina del Rio T."/>
            <person name="Dalin E."/>
            <person name="Tice H."/>
            <person name="Pitluck S."/>
            <person name="Meincke L."/>
            <person name="Brettin T."/>
            <person name="Bruce D."/>
            <person name="Han C."/>
            <person name="Tapia R."/>
            <person name="Gilna P."/>
            <person name="Schmutz J."/>
            <person name="Larimer F."/>
            <person name="Land M."/>
            <person name="Hauser L."/>
            <person name="Kyrpides N."/>
            <person name="Mikhailova N."/>
            <person name="Cozen A.E."/>
            <person name="Fitz-Gibbon S.T."/>
            <person name="House C.H."/>
            <person name="Saltikov C."/>
            <person name="Lowe T."/>
            <person name="Richardson P."/>
        </authorList>
    </citation>
    <scope>NUCLEOTIDE SEQUENCE [LARGE SCALE GENOMIC DNA]</scope>
    <source>
        <strain evidence="14">DSM 4184</strain>
    </source>
</reference>
<dbReference type="STRING" id="384616.Pisl_0467"/>
<dbReference type="InterPro" id="IPR006204">
    <property type="entry name" value="GHMP_kinase_N_dom"/>
</dbReference>
<accession>A1RRR3</accession>
<dbReference type="SUPFAM" id="SSF55060">
    <property type="entry name" value="GHMP Kinase, C-terminal domain"/>
    <property type="match status" value="1"/>
</dbReference>
<dbReference type="eggNOG" id="arCOG01028">
    <property type="taxonomic scope" value="Archaea"/>
</dbReference>
<dbReference type="PANTHER" id="PTHR43290">
    <property type="entry name" value="MEVALONATE KINASE"/>
    <property type="match status" value="1"/>
</dbReference>
<sequence length="314" mass="33782">MVKVFAPGVVKLFGEHAVVYGKPAIATTIDRGVFIECEKSDRLIIESIGTPSTLVYLPEEGRLEALGAERFFAYVNTALKIARERWGKLKARFSIKSELPPSIGAATSAAVSVGILKAYSLCANVEVSKEELAKLGHQVELNVQGIASPMDTTAVAIGGVLKIWAHPFRVEKLDVSLPQFYIVVLPRRGTTGEIVADVKALLDRRRSAQSVINAIGEVVEEAEGCLRRGDLNCVGELMILNNWLLGALGVVDNRVMTLLDLLKTFVYGGKISGAGRGGVVLILPKDETVVEKILSATGYTYFKVSISKTGVVAI</sequence>
<dbReference type="NCBIfam" id="TIGR00549">
    <property type="entry name" value="mevalon_kin"/>
    <property type="match status" value="1"/>
</dbReference>
<keyword evidence="9 11" id="KW-0414">Isoprene biosynthesis</keyword>
<dbReference type="HOGENOM" id="CLU_017814_0_0_2"/>
<dbReference type="InterPro" id="IPR020568">
    <property type="entry name" value="Ribosomal_Su5_D2-typ_SF"/>
</dbReference>
<dbReference type="GO" id="GO:0005524">
    <property type="term" value="F:ATP binding"/>
    <property type="evidence" value="ECO:0007669"/>
    <property type="project" value="UniProtKB-UniRule"/>
</dbReference>
<comment type="similarity">
    <text evidence="11">Belongs to the GHMP kinase family. Mevalonate kinase subfamily.</text>
</comment>
<dbReference type="GO" id="GO:0004496">
    <property type="term" value="F:mevalonate kinase activity"/>
    <property type="evidence" value="ECO:0007669"/>
    <property type="project" value="UniProtKB-UniRule"/>
</dbReference>
<evidence type="ECO:0000256" key="1">
    <source>
        <dbReference type="ARBA" id="ARBA00022490"/>
    </source>
</evidence>
<evidence type="ECO:0000256" key="5">
    <source>
        <dbReference type="ARBA" id="ARBA00022777"/>
    </source>
</evidence>
<dbReference type="InterPro" id="IPR036554">
    <property type="entry name" value="GHMP_kinase_C_sf"/>
</dbReference>
<evidence type="ECO:0000259" key="12">
    <source>
        <dbReference type="Pfam" id="PF00288"/>
    </source>
</evidence>
<evidence type="ECO:0000313" key="15">
    <source>
        <dbReference type="Proteomes" id="UP000002595"/>
    </source>
</evidence>
<keyword evidence="1 11" id="KW-0963">Cytoplasm</keyword>
<feature type="domain" description="GHMP kinase C-terminal" evidence="13">
    <location>
        <begin position="225"/>
        <end position="296"/>
    </location>
</feature>
<evidence type="ECO:0000256" key="11">
    <source>
        <dbReference type="HAMAP-Rule" id="MF_00217"/>
    </source>
</evidence>
<keyword evidence="3 11" id="KW-0808">Transferase</keyword>
<dbReference type="GO" id="GO:0019287">
    <property type="term" value="P:isopentenyl diphosphate biosynthetic process, mevalonate pathway"/>
    <property type="evidence" value="ECO:0007669"/>
    <property type="project" value="UniProtKB-UniRule"/>
</dbReference>
<proteinExistence type="inferred from homology"/>
<evidence type="ECO:0000256" key="3">
    <source>
        <dbReference type="ARBA" id="ARBA00022679"/>
    </source>
</evidence>
<feature type="active site" description="Proton acceptor" evidence="11">
    <location>
        <position position="151"/>
    </location>
</feature>
<dbReference type="GO" id="GO:0000287">
    <property type="term" value="F:magnesium ion binding"/>
    <property type="evidence" value="ECO:0007669"/>
    <property type="project" value="UniProtKB-UniRule"/>
</dbReference>
<dbReference type="InterPro" id="IPR013750">
    <property type="entry name" value="GHMP_kinase_C_dom"/>
</dbReference>
<dbReference type="GeneID" id="4616429"/>
<evidence type="ECO:0000256" key="4">
    <source>
        <dbReference type="ARBA" id="ARBA00022741"/>
    </source>
</evidence>
<evidence type="ECO:0000313" key="14">
    <source>
        <dbReference type="EMBL" id="ABL87645.1"/>
    </source>
</evidence>
<keyword evidence="6 11" id="KW-0067">ATP-binding</keyword>
<dbReference type="InterPro" id="IPR014721">
    <property type="entry name" value="Ribsml_uS5_D2-typ_fold_subgr"/>
</dbReference>
<keyword evidence="2 11" id="KW-0444">Lipid biosynthesis</keyword>
<dbReference type="Proteomes" id="UP000002595">
    <property type="component" value="Chromosome"/>
</dbReference>
<evidence type="ECO:0000256" key="2">
    <source>
        <dbReference type="ARBA" id="ARBA00022516"/>
    </source>
</evidence>
<keyword evidence="7 11" id="KW-0460">Magnesium</keyword>
<evidence type="ECO:0000256" key="6">
    <source>
        <dbReference type="ARBA" id="ARBA00022840"/>
    </source>
</evidence>
<dbReference type="EMBL" id="CP000504">
    <property type="protein sequence ID" value="ABL87645.1"/>
    <property type="molecule type" value="Genomic_DNA"/>
</dbReference>
<evidence type="ECO:0000256" key="9">
    <source>
        <dbReference type="ARBA" id="ARBA00023229"/>
    </source>
</evidence>
<dbReference type="PANTHER" id="PTHR43290:SF2">
    <property type="entry name" value="MEVALONATE KINASE"/>
    <property type="match status" value="1"/>
</dbReference>
<evidence type="ECO:0000256" key="7">
    <source>
        <dbReference type="ARBA" id="ARBA00022842"/>
    </source>
</evidence>
<dbReference type="PRINTS" id="PR00959">
    <property type="entry name" value="MEVGALKINASE"/>
</dbReference>
<dbReference type="UniPathway" id="UPA00057">
    <property type="reaction ID" value="UER00098"/>
</dbReference>
<protein>
    <recommendedName>
        <fullName evidence="11">Mevalonate kinase</fullName>
        <shortName evidence="11">MK</shortName>
        <shortName evidence="11">MVK</shortName>
        <ecNumber evidence="11">2.7.1.36</ecNumber>
    </recommendedName>
</protein>
<keyword evidence="8 11" id="KW-0443">Lipid metabolism</keyword>
<dbReference type="AlphaFoldDB" id="A1RRR3"/>
<keyword evidence="5 11" id="KW-0418">Kinase</keyword>
<comment type="pathway">
    <text evidence="10 11">Isoprenoid biosynthesis; isopentenyl diphosphate biosynthesis via mevalonate pathway; isopentenyl diphosphate from (R)-mevalonate: step 1/3.</text>
</comment>
<comment type="catalytic activity">
    <reaction evidence="11">
        <text>(R)-mevalonate + ATP = (R)-5-phosphomevalonate + ADP + H(+)</text>
        <dbReference type="Rhea" id="RHEA:17065"/>
        <dbReference type="ChEBI" id="CHEBI:15378"/>
        <dbReference type="ChEBI" id="CHEBI:30616"/>
        <dbReference type="ChEBI" id="CHEBI:36464"/>
        <dbReference type="ChEBI" id="CHEBI:58146"/>
        <dbReference type="ChEBI" id="CHEBI:456216"/>
        <dbReference type="EC" id="2.7.1.36"/>
    </reaction>
</comment>
<comment type="caution">
    <text evidence="11">Lacks conserved residue(s) required for the propagation of feature annotation.</text>
</comment>
<comment type="function">
    <text evidence="11">Catalyzes the phosphorylation of (R)-mevalonate (MVA) to (R)-mevalonate 5-phosphate (MVAP). Functions in the mevalonate (MVA) pathway leading to isopentenyl diphosphate (IPP), a key precursor for the biosynthesis of isoprenoid compounds such as archaeal membrane lipids.</text>
</comment>
<keyword evidence="15" id="KW-1185">Reference proteome</keyword>
<dbReference type="Gene3D" id="3.30.230.10">
    <property type="match status" value="1"/>
</dbReference>
<dbReference type="InterPro" id="IPR006205">
    <property type="entry name" value="Mev_gal_kin"/>
</dbReference>
<dbReference type="EC" id="2.7.1.36" evidence="11"/>
<dbReference type="Pfam" id="PF08544">
    <property type="entry name" value="GHMP_kinases_C"/>
    <property type="match status" value="1"/>
</dbReference>
<comment type="subcellular location">
    <subcellularLocation>
        <location evidence="11">Cytoplasm</location>
    </subcellularLocation>
</comment>
<feature type="domain" description="GHMP kinase N-terminal" evidence="12">
    <location>
        <begin position="74"/>
        <end position="159"/>
    </location>
</feature>
<gene>
    <name evidence="11" type="primary">mvk</name>
    <name evidence="14" type="ordered locus">Pisl_0467</name>
</gene>
<dbReference type="OrthoDB" id="19001at2157"/>
<dbReference type="HAMAP" id="MF_00217">
    <property type="entry name" value="Mevalonate_kinase"/>
    <property type="match status" value="1"/>
</dbReference>
<comment type="cofactor">
    <cofactor evidence="11">
        <name>Mg(2+)</name>
        <dbReference type="ChEBI" id="CHEBI:18420"/>
    </cofactor>
</comment>
<evidence type="ECO:0000256" key="10">
    <source>
        <dbReference type="ARBA" id="ARBA00029438"/>
    </source>
</evidence>
<dbReference type="KEGG" id="pis:Pisl_0467"/>
<keyword evidence="4 11" id="KW-0547">Nucleotide-binding</keyword>
<evidence type="ECO:0000256" key="8">
    <source>
        <dbReference type="ARBA" id="ARBA00023098"/>
    </source>
</evidence>
<comment type="subunit">
    <text evidence="11">Homodimer.</text>
</comment>
<dbReference type="Gene3D" id="3.30.70.890">
    <property type="entry name" value="GHMP kinase, C-terminal domain"/>
    <property type="match status" value="1"/>
</dbReference>
<dbReference type="InterPro" id="IPR022937">
    <property type="entry name" value="Mevalonate_kinase_arc"/>
</dbReference>